<feature type="region of interest" description="Disordered" evidence="5">
    <location>
        <begin position="462"/>
        <end position="497"/>
    </location>
</feature>
<comment type="caution">
    <text evidence="7">The sequence shown here is derived from an EMBL/GenBank/DDBJ whole genome shotgun (WGS) entry which is preliminary data.</text>
</comment>
<proteinExistence type="predicted"/>
<evidence type="ECO:0000256" key="1">
    <source>
        <dbReference type="ARBA" id="ARBA00004123"/>
    </source>
</evidence>
<accession>A0ABP0V673</accession>
<dbReference type="SMART" id="SM00353">
    <property type="entry name" value="HLH"/>
    <property type="match status" value="1"/>
</dbReference>
<reference evidence="7" key="1">
    <citation type="submission" date="2024-02" db="EMBL/GenBank/DDBJ databases">
        <authorList>
            <consortium name="ELIXIR-Norway"/>
            <consortium name="Elixir Norway"/>
        </authorList>
    </citation>
    <scope>NUCLEOTIDE SEQUENCE</scope>
</reference>
<evidence type="ECO:0000313" key="8">
    <source>
        <dbReference type="Proteomes" id="UP001497444"/>
    </source>
</evidence>
<keyword evidence="8" id="KW-1185">Reference proteome</keyword>
<feature type="compositionally biased region" description="Low complexity" evidence="5">
    <location>
        <begin position="119"/>
        <end position="135"/>
    </location>
</feature>
<sequence length="776" mass="80340">MEDVGLWQAYEAQASLRQQAAALIYNNVGPHHPDHNNNHIASVADHGGCMPQSPAFLPCWNDSSSSSCRSWLDAAARSANEINDMSTLMCTPSSLHLVDTGVSLNHHQQRRRRRHPSRLIQQHQQLDQSSPSSLPELSNMLCQSAAAAADGLWGGSHNSSSSSCSLATELYGTGPAAAAASAMHKLMQVAECCYSHNSTVQGPATESMSMAAASNCALQQSPGYCNNTLQASSAHGLKPNGESAAAAAAAAASSYGAAAAYSMQRDKKISALQAPVAAAGTSCRKAVDRSSSHSFSTVPGGMYATGGGGGGTGGRDCRLEGTNLLHPQQQQLLQLPIVPGGGGITGVMNSPACGSSSAASPGGFSPSGNGGVAAATNVAQQEIQRRITGIAATTAAGGMKSMASFNPGPYVSSAAAGERQDSALAAHRVWLENKGGSSSAPTTDFNAAQQLACGSAVQRIAGSKQQQQQQQQQQQPGGIKSGGGAATQVPGIEWSSRMSPGSAAAAVAVGAVQQLGGSRVHTGLQGPVDEKTTSLVLMQQPETAATTTTTLKCALPRCPPAAFSGNTAFTNPRKRSILQGDSFQGIFQDSGKKSSAAGGMLWSGQDHGCSRLEYLSTAAHKQVSQSTATSGSSRALGPALNTNLKPRARQGSANDPQSIAARVRRERISERLKYLQALVPNGDKVDMVTMLEKAINYVQCLELQIQMLKDDSLWPKALGALPNTIQELLELAGPEFSGAAAVAQCMKPDVVEECKPKPSVELMEEDPTNPPPPLIL</sequence>
<keyword evidence="2" id="KW-0805">Transcription regulation</keyword>
<feature type="compositionally biased region" description="Basic residues" evidence="5">
    <location>
        <begin position="107"/>
        <end position="117"/>
    </location>
</feature>
<dbReference type="InterPro" id="IPR045843">
    <property type="entry name" value="IND-like"/>
</dbReference>
<dbReference type="Pfam" id="PF00010">
    <property type="entry name" value="HLH"/>
    <property type="match status" value="1"/>
</dbReference>
<dbReference type="SUPFAM" id="SSF47459">
    <property type="entry name" value="HLH, helix-loop-helix DNA-binding domain"/>
    <property type="match status" value="1"/>
</dbReference>
<keyword evidence="4" id="KW-0539">Nucleus</keyword>
<dbReference type="InterPro" id="IPR036638">
    <property type="entry name" value="HLH_DNA-bd_sf"/>
</dbReference>
<comment type="subcellular location">
    <subcellularLocation>
        <location evidence="1">Nucleus</location>
    </subcellularLocation>
</comment>
<evidence type="ECO:0000313" key="7">
    <source>
        <dbReference type="EMBL" id="CAK9249878.1"/>
    </source>
</evidence>
<organism evidence="7 8">
    <name type="scientific">Sphagnum jensenii</name>
    <dbReference type="NCBI Taxonomy" id="128206"/>
    <lineage>
        <taxon>Eukaryota</taxon>
        <taxon>Viridiplantae</taxon>
        <taxon>Streptophyta</taxon>
        <taxon>Embryophyta</taxon>
        <taxon>Bryophyta</taxon>
        <taxon>Sphagnophytina</taxon>
        <taxon>Sphagnopsida</taxon>
        <taxon>Sphagnales</taxon>
        <taxon>Sphagnaceae</taxon>
        <taxon>Sphagnum</taxon>
    </lineage>
</organism>
<evidence type="ECO:0000256" key="4">
    <source>
        <dbReference type="ARBA" id="ARBA00023242"/>
    </source>
</evidence>
<feature type="domain" description="BHLH" evidence="6">
    <location>
        <begin position="652"/>
        <end position="701"/>
    </location>
</feature>
<dbReference type="Proteomes" id="UP001497444">
    <property type="component" value="Unassembled WGS sequence"/>
</dbReference>
<dbReference type="PANTHER" id="PTHR45914:SF59">
    <property type="entry name" value="TRANSCRIPTION FACTOR BHLH83-LIKE"/>
    <property type="match status" value="1"/>
</dbReference>
<evidence type="ECO:0000256" key="5">
    <source>
        <dbReference type="SAM" id="MobiDB-lite"/>
    </source>
</evidence>
<dbReference type="InterPro" id="IPR011598">
    <property type="entry name" value="bHLH_dom"/>
</dbReference>
<feature type="region of interest" description="Disordered" evidence="5">
    <location>
        <begin position="290"/>
        <end position="312"/>
    </location>
</feature>
<evidence type="ECO:0000256" key="2">
    <source>
        <dbReference type="ARBA" id="ARBA00023015"/>
    </source>
</evidence>
<keyword evidence="3" id="KW-0804">Transcription</keyword>
<feature type="compositionally biased region" description="Gly residues" evidence="5">
    <location>
        <begin position="303"/>
        <end position="312"/>
    </location>
</feature>
<dbReference type="PANTHER" id="PTHR45914">
    <property type="entry name" value="TRANSCRIPTION FACTOR HEC3-RELATED"/>
    <property type="match status" value="1"/>
</dbReference>
<feature type="region of interest" description="Disordered" evidence="5">
    <location>
        <begin position="104"/>
        <end position="135"/>
    </location>
</feature>
<evidence type="ECO:0000259" key="6">
    <source>
        <dbReference type="PROSITE" id="PS50888"/>
    </source>
</evidence>
<evidence type="ECO:0000256" key="3">
    <source>
        <dbReference type="ARBA" id="ARBA00023163"/>
    </source>
</evidence>
<dbReference type="Gene3D" id="4.10.280.10">
    <property type="entry name" value="Helix-loop-helix DNA-binding domain"/>
    <property type="match status" value="1"/>
</dbReference>
<feature type="compositionally biased region" description="Low complexity" evidence="5">
    <location>
        <begin position="465"/>
        <end position="475"/>
    </location>
</feature>
<protein>
    <recommendedName>
        <fullName evidence="6">BHLH domain-containing protein</fullName>
    </recommendedName>
</protein>
<name>A0ABP0V673_9BRYO</name>
<dbReference type="PROSITE" id="PS50888">
    <property type="entry name" value="BHLH"/>
    <property type="match status" value="1"/>
</dbReference>
<dbReference type="EMBL" id="CAXAQS010000060">
    <property type="protein sequence ID" value="CAK9249878.1"/>
    <property type="molecule type" value="Genomic_DNA"/>
</dbReference>
<gene>
    <name evidence="7" type="ORF">CSSPJE1EN1_LOCUS25256</name>
</gene>
<feature type="region of interest" description="Disordered" evidence="5">
    <location>
        <begin position="625"/>
        <end position="656"/>
    </location>
</feature>
<dbReference type="CDD" id="cd11454">
    <property type="entry name" value="bHLH_AtIND_like"/>
    <property type="match status" value="1"/>
</dbReference>